<dbReference type="EMBL" id="UZAI01004012">
    <property type="protein sequence ID" value="VDO83777.1"/>
    <property type="molecule type" value="Genomic_DNA"/>
</dbReference>
<accession>A0A3P7ZHX8</accession>
<dbReference type="GO" id="GO:0045504">
    <property type="term" value="F:dynein heavy chain binding"/>
    <property type="evidence" value="ECO:0007669"/>
    <property type="project" value="TreeGrafter"/>
</dbReference>
<dbReference type="GO" id="GO:0005874">
    <property type="term" value="C:microtubule"/>
    <property type="evidence" value="ECO:0007669"/>
    <property type="project" value="UniProtKB-KW"/>
</dbReference>
<dbReference type="InterPro" id="IPR027417">
    <property type="entry name" value="P-loop_NTPase"/>
</dbReference>
<dbReference type="InterPro" id="IPR022780">
    <property type="entry name" value="Dynein_light_int_chain"/>
</dbReference>
<dbReference type="GO" id="GO:0000226">
    <property type="term" value="P:microtubule cytoskeleton organization"/>
    <property type="evidence" value="ECO:0007669"/>
    <property type="project" value="TreeGrafter"/>
</dbReference>
<protein>
    <recommendedName>
        <fullName evidence="11">Dynein light intermediate chain</fullName>
    </recommendedName>
</protein>
<evidence type="ECO:0000256" key="4">
    <source>
        <dbReference type="ARBA" id="ARBA00022490"/>
    </source>
</evidence>
<proteinExistence type="inferred from homology"/>
<keyword evidence="5 11" id="KW-0493">Microtubule</keyword>
<organism evidence="12 13">
    <name type="scientific">Schistosoma margrebowiei</name>
    <dbReference type="NCBI Taxonomy" id="48269"/>
    <lineage>
        <taxon>Eukaryota</taxon>
        <taxon>Metazoa</taxon>
        <taxon>Spiralia</taxon>
        <taxon>Lophotrochozoa</taxon>
        <taxon>Platyhelminthes</taxon>
        <taxon>Trematoda</taxon>
        <taxon>Digenea</taxon>
        <taxon>Strigeidida</taxon>
        <taxon>Schistosomatoidea</taxon>
        <taxon>Schistosomatidae</taxon>
        <taxon>Schistosoma</taxon>
    </lineage>
</organism>
<dbReference type="Proteomes" id="UP000277204">
    <property type="component" value="Unassembled WGS sequence"/>
</dbReference>
<comment type="similarity">
    <text evidence="2 11">Belongs to the dynein light intermediate chain family.</text>
</comment>
<dbReference type="PANTHER" id="PTHR12688:SF0">
    <property type="entry name" value="DYNEIN LIGHT INTERMEDIATE CHAIN"/>
    <property type="match status" value="1"/>
</dbReference>
<dbReference type="GO" id="GO:0005868">
    <property type="term" value="C:cytoplasmic dynein complex"/>
    <property type="evidence" value="ECO:0007669"/>
    <property type="project" value="UniProtKB-UniRule"/>
</dbReference>
<keyword evidence="6 11" id="KW-0547">Nucleotide-binding</keyword>
<comment type="subcellular location">
    <subcellularLocation>
        <location evidence="1 11">Cytoplasm</location>
        <location evidence="1 11">Cytoskeleton</location>
    </subcellularLocation>
</comment>
<evidence type="ECO:0000256" key="3">
    <source>
        <dbReference type="ARBA" id="ARBA00022448"/>
    </source>
</evidence>
<name>A0A3P7ZHX8_9TREM</name>
<keyword evidence="13" id="KW-1185">Reference proteome</keyword>
<dbReference type="InterPro" id="IPR008467">
    <property type="entry name" value="Dynein1_light_intermed_chain"/>
</dbReference>
<dbReference type="SUPFAM" id="SSF52540">
    <property type="entry name" value="P-loop containing nucleoside triphosphate hydrolases"/>
    <property type="match status" value="1"/>
</dbReference>
<evidence type="ECO:0000256" key="5">
    <source>
        <dbReference type="ARBA" id="ARBA00022701"/>
    </source>
</evidence>
<keyword evidence="8 11" id="KW-0243">Dynein</keyword>
<dbReference type="AlphaFoldDB" id="A0A3P7ZHX8"/>
<comment type="function">
    <text evidence="11">Acts as one of several non-catalytic accessory components of the cytoplasmic dynein 1 complex that are thought to be involved in linking dynein to cargos and to adapter proteins that regulate dynein function. Cytoplasmic dynein 1 acts as a motor for the intracellular retrograde motility of vesicles and organelles along microtubules. May play a role in binding dynein to membranous organelles or chromosomes.</text>
</comment>
<comment type="subunit">
    <text evidence="11">Homodimer. The cytoplasmic dynein 1 complex consists of two catalytic heavy chains (HCs) and a number of non-catalytic subunits presented by intermediate chains (ICs).</text>
</comment>
<dbReference type="GO" id="GO:0005813">
    <property type="term" value="C:centrosome"/>
    <property type="evidence" value="ECO:0007669"/>
    <property type="project" value="TreeGrafter"/>
</dbReference>
<keyword evidence="7 11" id="KW-0067">ATP-binding</keyword>
<sequence>MVDNTNMCEKVLNRETETAKCLWSVELGLSDSKNLVVFGDDQCGKSTLICRLQGNEDKREGFGLEYYIIEVKDELKDGSYVNNIITFNLVSANLSVSIIDGNPIQSYLLKYVMTEDSFNDQMVIIVVSINEPWKIIEALQKWAEILNKHINKLKLSKEMIKACKSRSKLNSVI</sequence>
<dbReference type="PANTHER" id="PTHR12688">
    <property type="entry name" value="DYNEIN LIGHT INTERMEDIATE CHAIN"/>
    <property type="match status" value="1"/>
</dbReference>
<keyword evidence="10 11" id="KW-0206">Cytoskeleton</keyword>
<keyword evidence="3 11" id="KW-0813">Transport</keyword>
<dbReference type="GO" id="GO:0005524">
    <property type="term" value="F:ATP binding"/>
    <property type="evidence" value="ECO:0007669"/>
    <property type="project" value="UniProtKB-KW"/>
</dbReference>
<dbReference type="Gene3D" id="3.40.50.300">
    <property type="entry name" value="P-loop containing nucleotide triphosphate hydrolases"/>
    <property type="match status" value="1"/>
</dbReference>
<evidence type="ECO:0000256" key="11">
    <source>
        <dbReference type="RuleBase" id="RU366047"/>
    </source>
</evidence>
<gene>
    <name evidence="12" type="ORF">SMRZ_LOCUS8884</name>
</gene>
<evidence type="ECO:0000256" key="9">
    <source>
        <dbReference type="ARBA" id="ARBA00023175"/>
    </source>
</evidence>
<evidence type="ECO:0000256" key="7">
    <source>
        <dbReference type="ARBA" id="ARBA00022840"/>
    </source>
</evidence>
<reference evidence="12 13" key="1">
    <citation type="submission" date="2018-11" db="EMBL/GenBank/DDBJ databases">
        <authorList>
            <consortium name="Pathogen Informatics"/>
        </authorList>
    </citation>
    <scope>NUCLEOTIDE SEQUENCE [LARGE SCALE GENOMIC DNA]</scope>
    <source>
        <strain evidence="12 13">Zambia</strain>
    </source>
</reference>
<evidence type="ECO:0000256" key="2">
    <source>
        <dbReference type="ARBA" id="ARBA00006831"/>
    </source>
</evidence>
<evidence type="ECO:0000256" key="1">
    <source>
        <dbReference type="ARBA" id="ARBA00004245"/>
    </source>
</evidence>
<evidence type="ECO:0000256" key="10">
    <source>
        <dbReference type="ARBA" id="ARBA00023212"/>
    </source>
</evidence>
<evidence type="ECO:0000313" key="12">
    <source>
        <dbReference type="EMBL" id="VDO83777.1"/>
    </source>
</evidence>
<keyword evidence="9 11" id="KW-0505">Motor protein</keyword>
<keyword evidence="4 11" id="KW-0963">Cytoplasm</keyword>
<evidence type="ECO:0000313" key="13">
    <source>
        <dbReference type="Proteomes" id="UP000277204"/>
    </source>
</evidence>
<dbReference type="GO" id="GO:0007018">
    <property type="term" value="P:microtubule-based movement"/>
    <property type="evidence" value="ECO:0007669"/>
    <property type="project" value="InterPro"/>
</dbReference>
<dbReference type="Pfam" id="PF05783">
    <property type="entry name" value="DLIC"/>
    <property type="match status" value="1"/>
</dbReference>
<evidence type="ECO:0000256" key="6">
    <source>
        <dbReference type="ARBA" id="ARBA00022741"/>
    </source>
</evidence>
<evidence type="ECO:0000256" key="8">
    <source>
        <dbReference type="ARBA" id="ARBA00023017"/>
    </source>
</evidence>